<reference evidence="3 4" key="1">
    <citation type="journal article" date="2021" name="Commun. Biol.">
        <title>The genome of Shorea leprosula (Dipterocarpaceae) highlights the ecological relevance of drought in aseasonal tropical rainforests.</title>
        <authorList>
            <person name="Ng K.K.S."/>
            <person name="Kobayashi M.J."/>
            <person name="Fawcett J.A."/>
            <person name="Hatakeyama M."/>
            <person name="Paape T."/>
            <person name="Ng C.H."/>
            <person name="Ang C.C."/>
            <person name="Tnah L.H."/>
            <person name="Lee C.T."/>
            <person name="Nishiyama T."/>
            <person name="Sese J."/>
            <person name="O'Brien M.J."/>
            <person name="Copetti D."/>
            <person name="Mohd Noor M.I."/>
            <person name="Ong R.C."/>
            <person name="Putra M."/>
            <person name="Sireger I.Z."/>
            <person name="Indrioko S."/>
            <person name="Kosugi Y."/>
            <person name="Izuno A."/>
            <person name="Isagi Y."/>
            <person name="Lee S.L."/>
            <person name="Shimizu K.K."/>
        </authorList>
    </citation>
    <scope>NUCLEOTIDE SEQUENCE [LARGE SCALE GENOMIC DNA]</scope>
    <source>
        <strain evidence="3">214</strain>
    </source>
</reference>
<evidence type="ECO:0000313" key="4">
    <source>
        <dbReference type="Proteomes" id="UP001054252"/>
    </source>
</evidence>
<feature type="domain" description="Disease resistance protein At4g27190-like leucine-rich repeats" evidence="2">
    <location>
        <begin position="834"/>
        <end position="965"/>
    </location>
</feature>
<dbReference type="AlphaFoldDB" id="A0AAV5KNU3"/>
<dbReference type="Pfam" id="PF23247">
    <property type="entry name" value="LRR_RPS2"/>
    <property type="match status" value="6"/>
</dbReference>
<keyword evidence="1" id="KW-0611">Plant defense</keyword>
<evidence type="ECO:0000313" key="3">
    <source>
        <dbReference type="EMBL" id="GKV26331.1"/>
    </source>
</evidence>
<feature type="domain" description="Disease resistance protein At4g27190-like leucine-rich repeats" evidence="2">
    <location>
        <begin position="141"/>
        <end position="284"/>
    </location>
</feature>
<feature type="domain" description="Disease resistance protein At4g27190-like leucine-rich repeats" evidence="2">
    <location>
        <begin position="5"/>
        <end position="107"/>
    </location>
</feature>
<dbReference type="InterPro" id="IPR050905">
    <property type="entry name" value="Plant_NBS-LRR"/>
</dbReference>
<dbReference type="SUPFAM" id="SSF52047">
    <property type="entry name" value="RNI-like"/>
    <property type="match status" value="3"/>
</dbReference>
<dbReference type="PANTHER" id="PTHR33463:SF198">
    <property type="entry name" value="RPP4C3"/>
    <property type="match status" value="1"/>
</dbReference>
<name>A0AAV5KNU3_9ROSI</name>
<feature type="domain" description="Disease resistance protein At4g27190-like leucine-rich repeats" evidence="2">
    <location>
        <begin position="377"/>
        <end position="504"/>
    </location>
</feature>
<proteinExistence type="predicted"/>
<dbReference type="Proteomes" id="UP001054252">
    <property type="component" value="Unassembled WGS sequence"/>
</dbReference>
<dbReference type="InterPro" id="IPR032675">
    <property type="entry name" value="LRR_dom_sf"/>
</dbReference>
<dbReference type="PANTHER" id="PTHR33463">
    <property type="entry name" value="NB-ARC DOMAIN-CONTAINING PROTEIN-RELATED"/>
    <property type="match status" value="1"/>
</dbReference>
<dbReference type="EMBL" id="BPVZ01000072">
    <property type="protein sequence ID" value="GKV26331.1"/>
    <property type="molecule type" value="Genomic_DNA"/>
</dbReference>
<feature type="domain" description="Disease resistance protein At4g27190-like leucine-rich repeats" evidence="2">
    <location>
        <begin position="650"/>
        <end position="718"/>
    </location>
</feature>
<sequence>MSSVIQSVGYLSVVGCDNLKYLFTSSMIKSLGQLELLEIRDCKMMKEIIVTEGIAEEEEMMFRNLEILRLEGLPRLTGFCHRNCSEFPSLTKLALVKCPLLETFISSPIIGDTSHVTTSKKRENAYKSPLFDAKVAFPCLEELTIARLENLRIIWHHQPRADSFRKLKLLAIGHCGKLLTIGSSDILGRLCKSLKVLKVFACGSVETIFELGDVDIGKSYDAQDTLLSELNIENLPRLKHVWSKDSRDILSFQNLQSVRAAGHPNLQNMFPASVAMGFQQLEEFGLVNRGIETKRVGAFEREEAGRTFVFSCLSTLYLWALPRLKCFYPGKHVTEWPMLKKFRGYHFAGIKETNVESLGAFPVQLPLFTLEKVVPRLKTLSLTSDDIAMICNRQFPEDLFSNVKVLRLLCYHNESEDFPFRFIERFFNLEKLFIGCSSFKELFPSVASIDCPEKDVGWQLRIRKLTLDALCNLKYIWNQGSPSDLLVENLKSLKVQRCDCLISLSESTASFRNLTTLFVTSCQILRSLFSSTTVQSLVHLQTMRIEQCKLLSEIVGDEGDGLGHAIVFSKLKVLKLKCLTRLASFCSANFTFEFPLLEEVMVVQCPNFETFCHGVVRTPSLQKRQLTEEDNLWHPAVELNNTINQLYKEMAGYAGLQELNLSDFPQLMEIWYKNPQEILDFKQLRELEICNCSNLTYLLTPSMALSLVTLERLKVQNSEMMEHIITGEGTMEADEKEMIFPQLKAINLESCSNLTSFCVGNYKLVFPLLAVMEVIDCPEMVTFASTFSTVQVKEAAEGESAERIRKEDIDPTEPFFSDQVSVPGLMFLVIHGMGSLNMIWDDKLDADSFYRLQMLWVASCEKLLNIFPITMLGRFKNLDVLEIRNCVSLEKIFQHQGPSASESQALKSSQSTMVETAINFVLPKVRRLILVGLPNLKSLYPQMHTTKWPSLETLVVFRCNQVQILASELLSYQRTSEATQLKSQNEHTLFWVNKATFPSLVELTVQRNDSMKVIWYSDDVKEGILYSKLETLKLKDLQRLESICSGSCNFEFPSLKDVLVMACPKMQTFSEGEVSTPKLQKVKLTEDEDEGCWGDGFKPRIVLVKNEW</sequence>
<evidence type="ECO:0000259" key="2">
    <source>
        <dbReference type="Pfam" id="PF23247"/>
    </source>
</evidence>
<keyword evidence="4" id="KW-1185">Reference proteome</keyword>
<comment type="caution">
    <text evidence="3">The sequence shown here is derived from an EMBL/GenBank/DDBJ whole genome shotgun (WGS) entry which is preliminary data.</text>
</comment>
<feature type="domain" description="Disease resistance protein At4g27190-like leucine-rich repeats" evidence="2">
    <location>
        <begin position="508"/>
        <end position="610"/>
    </location>
</feature>
<organism evidence="3 4">
    <name type="scientific">Rubroshorea leprosula</name>
    <dbReference type="NCBI Taxonomy" id="152421"/>
    <lineage>
        <taxon>Eukaryota</taxon>
        <taxon>Viridiplantae</taxon>
        <taxon>Streptophyta</taxon>
        <taxon>Embryophyta</taxon>
        <taxon>Tracheophyta</taxon>
        <taxon>Spermatophyta</taxon>
        <taxon>Magnoliopsida</taxon>
        <taxon>eudicotyledons</taxon>
        <taxon>Gunneridae</taxon>
        <taxon>Pentapetalae</taxon>
        <taxon>rosids</taxon>
        <taxon>malvids</taxon>
        <taxon>Malvales</taxon>
        <taxon>Dipterocarpaceae</taxon>
        <taxon>Rubroshorea</taxon>
    </lineage>
</organism>
<accession>A0AAV5KNU3</accession>
<dbReference type="Gene3D" id="3.80.10.10">
    <property type="entry name" value="Ribonuclease Inhibitor"/>
    <property type="match status" value="4"/>
</dbReference>
<dbReference type="InterPro" id="IPR057135">
    <property type="entry name" value="At4g27190-like_LRR"/>
</dbReference>
<gene>
    <name evidence="3" type="ORF">SLEP1_g35659</name>
</gene>
<protein>
    <recommendedName>
        <fullName evidence="2">Disease resistance protein At4g27190-like leucine-rich repeats domain-containing protein</fullName>
    </recommendedName>
</protein>
<evidence type="ECO:0000256" key="1">
    <source>
        <dbReference type="ARBA" id="ARBA00022821"/>
    </source>
</evidence>